<comment type="caution">
    <text evidence="3">The sequence shown here is derived from an EMBL/GenBank/DDBJ whole genome shotgun (WGS) entry which is preliminary data.</text>
</comment>
<feature type="transmembrane region" description="Helical" evidence="1">
    <location>
        <begin position="175"/>
        <end position="198"/>
    </location>
</feature>
<reference evidence="3 4" key="1">
    <citation type="submission" date="2018-03" db="EMBL/GenBank/DDBJ databases">
        <title>Novel Streptomyces sp. from soil.</title>
        <authorList>
            <person name="Tan G.Y.A."/>
            <person name="Lee Z.Y."/>
        </authorList>
    </citation>
    <scope>NUCLEOTIDE SEQUENCE [LARGE SCALE GENOMIC DNA]</scope>
    <source>
        <strain evidence="3 4">ST5x</strain>
    </source>
</reference>
<dbReference type="OrthoDB" id="9796461at2"/>
<dbReference type="Proteomes" id="UP000239322">
    <property type="component" value="Unassembled WGS sequence"/>
</dbReference>
<organism evidence="3 4">
    <name type="scientific">Streptomyces solincola</name>
    <dbReference type="NCBI Taxonomy" id="2100817"/>
    <lineage>
        <taxon>Bacteria</taxon>
        <taxon>Bacillati</taxon>
        <taxon>Actinomycetota</taxon>
        <taxon>Actinomycetes</taxon>
        <taxon>Kitasatosporales</taxon>
        <taxon>Streptomycetaceae</taxon>
        <taxon>Streptomyces</taxon>
    </lineage>
</organism>
<keyword evidence="3" id="KW-0808">Transferase</keyword>
<protein>
    <submittedName>
        <fullName evidence="3">Acyltransferase</fullName>
    </submittedName>
</protein>
<evidence type="ECO:0000259" key="2">
    <source>
        <dbReference type="Pfam" id="PF01757"/>
    </source>
</evidence>
<keyword evidence="3" id="KW-0012">Acyltransferase</keyword>
<dbReference type="Pfam" id="PF01757">
    <property type="entry name" value="Acyl_transf_3"/>
    <property type="match status" value="1"/>
</dbReference>
<dbReference type="AlphaFoldDB" id="A0A2S9Q1F5"/>
<dbReference type="GO" id="GO:0016020">
    <property type="term" value="C:membrane"/>
    <property type="evidence" value="ECO:0007669"/>
    <property type="project" value="TreeGrafter"/>
</dbReference>
<dbReference type="RefSeq" id="WP_105867448.1">
    <property type="nucleotide sequence ID" value="NZ_PVLV01000053.1"/>
</dbReference>
<name>A0A2S9Q1F5_9ACTN</name>
<dbReference type="EMBL" id="PVLV01000053">
    <property type="protein sequence ID" value="PRH80501.1"/>
    <property type="molecule type" value="Genomic_DNA"/>
</dbReference>
<feature type="transmembrane region" description="Helical" evidence="1">
    <location>
        <begin position="336"/>
        <end position="361"/>
    </location>
</feature>
<feature type="domain" description="Acyltransferase 3" evidence="2">
    <location>
        <begin position="13"/>
        <end position="356"/>
    </location>
</feature>
<dbReference type="PANTHER" id="PTHR23028:SF53">
    <property type="entry name" value="ACYL_TRANSF_3 DOMAIN-CONTAINING PROTEIN"/>
    <property type="match status" value="1"/>
</dbReference>
<keyword evidence="4" id="KW-1185">Reference proteome</keyword>
<evidence type="ECO:0000256" key="1">
    <source>
        <dbReference type="SAM" id="Phobius"/>
    </source>
</evidence>
<evidence type="ECO:0000313" key="4">
    <source>
        <dbReference type="Proteomes" id="UP000239322"/>
    </source>
</evidence>
<proteinExistence type="predicted"/>
<feature type="transmembrane region" description="Helical" evidence="1">
    <location>
        <begin position="88"/>
        <end position="107"/>
    </location>
</feature>
<feature type="transmembrane region" description="Helical" evidence="1">
    <location>
        <begin position="304"/>
        <end position="324"/>
    </location>
</feature>
<evidence type="ECO:0000313" key="3">
    <source>
        <dbReference type="EMBL" id="PRH80501.1"/>
    </source>
</evidence>
<dbReference type="InterPro" id="IPR050879">
    <property type="entry name" value="Acyltransferase_3"/>
</dbReference>
<dbReference type="GO" id="GO:0016747">
    <property type="term" value="F:acyltransferase activity, transferring groups other than amino-acyl groups"/>
    <property type="evidence" value="ECO:0007669"/>
    <property type="project" value="InterPro"/>
</dbReference>
<feature type="transmembrane region" description="Helical" evidence="1">
    <location>
        <begin position="139"/>
        <end position="163"/>
    </location>
</feature>
<accession>A0A2S9Q1F5</accession>
<dbReference type="InterPro" id="IPR002656">
    <property type="entry name" value="Acyl_transf_3_dom"/>
</dbReference>
<gene>
    <name evidence="3" type="ORF">C6N75_04065</name>
</gene>
<keyword evidence="1" id="KW-0812">Transmembrane</keyword>
<feature type="transmembrane region" description="Helical" evidence="1">
    <location>
        <begin position="210"/>
        <end position="234"/>
    </location>
</feature>
<keyword evidence="1" id="KW-0472">Membrane</keyword>
<dbReference type="GO" id="GO:0000271">
    <property type="term" value="P:polysaccharide biosynthetic process"/>
    <property type="evidence" value="ECO:0007669"/>
    <property type="project" value="TreeGrafter"/>
</dbReference>
<feature type="transmembrane region" description="Helical" evidence="1">
    <location>
        <begin position="48"/>
        <end position="67"/>
    </location>
</feature>
<keyword evidence="1" id="KW-1133">Transmembrane helix</keyword>
<dbReference type="PANTHER" id="PTHR23028">
    <property type="entry name" value="ACETYLTRANSFERASE"/>
    <property type="match status" value="1"/>
</dbReference>
<sequence>MTAARPPIRQLPSLTGYRAVLFVAVFLTHTLGAGQFYADADINALGTILPYGTSALSTFFVLSGFVLTWGEPWRSTVRNFWWRRVLKIYPGHVITWAGTLLMLWVIGPMMLMGSLAETSTGPVVANLFLVQAWIPDLSYLFSVYGVNWSVSCEIAFYLLLPLLIRPILRIRAERLWLWLGVAAATLVAIPTATHLFLAGPVWDYWAPLSFWQAFLTYFFPLTRLPEFLMGVLLARIVQTGRWSPKVNVWWIGLLVAGLWALLDVLPATFRSSGLLTLGIALLVPLIAARDLADKPSWLDSKPMVLLGNASYAAYLVHFPLLGLARYLTGETKQFGFWGATLIVVVLFVVTQAVGLAMFVGLERPLMRKFGRPRWSLAASTAPDPAKTAVPDPAAAAPAAAPAAAAAAGAGVTAAAAARR</sequence>
<feature type="transmembrane region" description="Helical" evidence="1">
    <location>
        <begin position="246"/>
        <end position="262"/>
    </location>
</feature>